<dbReference type="HOGENOM" id="CLU_3039305_0_0_3"/>
<sequence length="54" mass="6027">MAAKLGVKTQTIYNWESNTTKPKLDPWQTWILCETLGVTLKQLAEAFKGEGGDD</sequence>
<dbReference type="Gene3D" id="1.10.260.40">
    <property type="entry name" value="lambda repressor-like DNA-binding domains"/>
    <property type="match status" value="1"/>
</dbReference>
<dbReference type="SUPFAM" id="SSF47413">
    <property type="entry name" value="lambda repressor-like DNA-binding domains"/>
    <property type="match status" value="1"/>
</dbReference>
<dbReference type="CDD" id="cd00093">
    <property type="entry name" value="HTH_XRE"/>
    <property type="match status" value="1"/>
</dbReference>
<evidence type="ECO:0000259" key="1">
    <source>
        <dbReference type="PROSITE" id="PS50943"/>
    </source>
</evidence>
<dbReference type="KEGG" id="amr:AM1_B0376"/>
<name>A8ZLR7_ACAM1</name>
<evidence type="ECO:0000313" key="2">
    <source>
        <dbReference type="EMBL" id="ABW32094.1"/>
    </source>
</evidence>
<protein>
    <submittedName>
        <fullName evidence="2">Conserved domain protein</fullName>
    </submittedName>
</protein>
<reference evidence="2 3" key="1">
    <citation type="journal article" date="2008" name="Proc. Natl. Acad. Sci. U.S.A.">
        <title>Niche adaptation and genome expansion in the chlorophyll d-producing cyanobacterium Acaryochloris marina.</title>
        <authorList>
            <person name="Swingley W.D."/>
            <person name="Chen M."/>
            <person name="Cheung P.C."/>
            <person name="Conrad A.L."/>
            <person name="Dejesa L.C."/>
            <person name="Hao J."/>
            <person name="Honchak B.M."/>
            <person name="Karbach L.E."/>
            <person name="Kurdoglu A."/>
            <person name="Lahiri S."/>
            <person name="Mastrian S.D."/>
            <person name="Miyashita H."/>
            <person name="Page L."/>
            <person name="Ramakrishna P."/>
            <person name="Satoh S."/>
            <person name="Sattley W.M."/>
            <person name="Shimada Y."/>
            <person name="Taylor H.L."/>
            <person name="Tomo T."/>
            <person name="Tsuchiya T."/>
            <person name="Wang Z.T."/>
            <person name="Raymond J."/>
            <person name="Mimuro M."/>
            <person name="Blankenship R.E."/>
            <person name="Touchman J.W."/>
        </authorList>
    </citation>
    <scope>NUCLEOTIDE SEQUENCE [LARGE SCALE GENOMIC DNA]</scope>
    <source>
        <strain evidence="3">MBIC 11017</strain>
        <plasmid evidence="3">Plasmid pREB2</plasmid>
    </source>
</reference>
<evidence type="ECO:0000313" key="3">
    <source>
        <dbReference type="Proteomes" id="UP000000268"/>
    </source>
</evidence>
<proteinExistence type="predicted"/>
<keyword evidence="3" id="KW-1185">Reference proteome</keyword>
<dbReference type="InterPro" id="IPR010982">
    <property type="entry name" value="Lambda_DNA-bd_dom_sf"/>
</dbReference>
<geneLocation type="plasmid" evidence="2 3">
    <name>pREB2</name>
</geneLocation>
<dbReference type="EMBL" id="CP000839">
    <property type="protein sequence ID" value="ABW32094.1"/>
    <property type="molecule type" value="Genomic_DNA"/>
</dbReference>
<dbReference type="AlphaFoldDB" id="A8ZLR7"/>
<keyword evidence="2" id="KW-0614">Plasmid</keyword>
<dbReference type="InterPro" id="IPR001387">
    <property type="entry name" value="Cro/C1-type_HTH"/>
</dbReference>
<dbReference type="PROSITE" id="PS50943">
    <property type="entry name" value="HTH_CROC1"/>
    <property type="match status" value="1"/>
</dbReference>
<gene>
    <name evidence="2" type="ordered locus">AM1_B0376</name>
</gene>
<dbReference type="GO" id="GO:0003677">
    <property type="term" value="F:DNA binding"/>
    <property type="evidence" value="ECO:0007669"/>
    <property type="project" value="InterPro"/>
</dbReference>
<dbReference type="Proteomes" id="UP000000268">
    <property type="component" value="Plasmid pREB2"/>
</dbReference>
<feature type="domain" description="HTH cro/C1-type" evidence="1">
    <location>
        <begin position="1"/>
        <end position="43"/>
    </location>
</feature>
<accession>A8ZLR7</accession>
<organism evidence="2 3">
    <name type="scientific">Acaryochloris marina (strain MBIC 11017)</name>
    <dbReference type="NCBI Taxonomy" id="329726"/>
    <lineage>
        <taxon>Bacteria</taxon>
        <taxon>Bacillati</taxon>
        <taxon>Cyanobacteriota</taxon>
        <taxon>Cyanophyceae</taxon>
        <taxon>Acaryochloridales</taxon>
        <taxon>Acaryochloridaceae</taxon>
        <taxon>Acaryochloris</taxon>
    </lineage>
</organism>